<organism evidence="9 10">
    <name type="scientific">Iodobacter arcticus</name>
    <dbReference type="NCBI Taxonomy" id="590593"/>
    <lineage>
        <taxon>Bacteria</taxon>
        <taxon>Pseudomonadati</taxon>
        <taxon>Pseudomonadota</taxon>
        <taxon>Betaproteobacteria</taxon>
        <taxon>Neisseriales</taxon>
        <taxon>Chitinibacteraceae</taxon>
        <taxon>Iodobacter</taxon>
    </lineage>
</organism>
<evidence type="ECO:0000256" key="7">
    <source>
        <dbReference type="ARBA" id="ARBA00023136"/>
    </source>
</evidence>
<reference evidence="10" key="1">
    <citation type="journal article" date="2019" name="Int. J. Syst. Evol. Microbiol.">
        <title>The Global Catalogue of Microorganisms (GCM) 10K type strain sequencing project: providing services to taxonomists for standard genome sequencing and annotation.</title>
        <authorList>
            <consortium name="The Broad Institute Genomics Platform"/>
            <consortium name="The Broad Institute Genome Sequencing Center for Infectious Disease"/>
            <person name="Wu L."/>
            <person name="Ma J."/>
        </authorList>
    </citation>
    <scope>NUCLEOTIDE SEQUENCE [LARGE SCALE GENOMIC DNA]</scope>
    <source>
        <strain evidence="10">CCUG 62945</strain>
    </source>
</reference>
<gene>
    <name evidence="9" type="primary">fepD</name>
    <name evidence="9" type="ORF">ACFQNF_03940</name>
</gene>
<feature type="transmembrane region" description="Helical" evidence="8">
    <location>
        <begin position="99"/>
        <end position="118"/>
    </location>
</feature>
<dbReference type="PANTHER" id="PTHR30472">
    <property type="entry name" value="FERRIC ENTEROBACTIN TRANSPORT SYSTEM PERMEASE PROTEIN"/>
    <property type="match status" value="1"/>
</dbReference>
<dbReference type="RefSeq" id="WP_380186246.1">
    <property type="nucleotide sequence ID" value="NZ_JBHTBQ010000006.1"/>
</dbReference>
<sequence>MIKSGTPTTISWQQTRSRYALVFILLCLIAALSLTMGAKPIPLAVVYDSFFGTALHPDSIIVLESRLPRTLLGLFAGAALGLAGALIQALTRNPLADPGLLGVNAGASFAVVLAVALFNIQQPAAFIGFACTGALLTTLLVYFVGVWGAGRLDPSRFILAGVAIGAVMHGISSGLVLFNPMAFDRIRYWNAGTLDVRNLDLVLMVLPAIITGSALALLLARPLNALSMGAELSVTLGTRPWITQAFSILAITLLTGATTAIAGPIGFVGLMIPQVARWLVGPDQRRILPLTILLAPILLLGADIIGRLLVASELRVSIVTAFVGAPMLIWLARKQVRT</sequence>
<comment type="similarity">
    <text evidence="2">Belongs to the binding-protein-dependent transport system permease family. FecCD subfamily.</text>
</comment>
<evidence type="ECO:0000256" key="2">
    <source>
        <dbReference type="ARBA" id="ARBA00007935"/>
    </source>
</evidence>
<feature type="transmembrane region" description="Helical" evidence="8">
    <location>
        <begin position="287"/>
        <end position="308"/>
    </location>
</feature>
<keyword evidence="6 8" id="KW-1133">Transmembrane helix</keyword>
<dbReference type="SUPFAM" id="SSF81345">
    <property type="entry name" value="ABC transporter involved in vitamin B12 uptake, BtuC"/>
    <property type="match status" value="1"/>
</dbReference>
<dbReference type="NCBIfam" id="NF007760">
    <property type="entry name" value="PRK10441.1"/>
    <property type="match status" value="1"/>
</dbReference>
<dbReference type="InterPro" id="IPR000522">
    <property type="entry name" value="ABC_transptr_permease_BtuC"/>
</dbReference>
<dbReference type="Pfam" id="PF01032">
    <property type="entry name" value="FecCD"/>
    <property type="match status" value="1"/>
</dbReference>
<evidence type="ECO:0000313" key="10">
    <source>
        <dbReference type="Proteomes" id="UP001596473"/>
    </source>
</evidence>
<evidence type="ECO:0000256" key="6">
    <source>
        <dbReference type="ARBA" id="ARBA00022989"/>
    </source>
</evidence>
<feature type="transmembrane region" description="Helical" evidence="8">
    <location>
        <begin position="20"/>
        <end position="38"/>
    </location>
</feature>
<feature type="transmembrane region" description="Helical" evidence="8">
    <location>
        <begin position="125"/>
        <end position="145"/>
    </location>
</feature>
<feature type="transmembrane region" description="Helical" evidence="8">
    <location>
        <begin position="241"/>
        <end position="267"/>
    </location>
</feature>
<proteinExistence type="inferred from homology"/>
<keyword evidence="10" id="KW-1185">Reference proteome</keyword>
<name>A0ABW2QTR3_9NEIS</name>
<dbReference type="CDD" id="cd06550">
    <property type="entry name" value="TM_ABC_iron-siderophores_like"/>
    <property type="match status" value="1"/>
</dbReference>
<evidence type="ECO:0000256" key="5">
    <source>
        <dbReference type="ARBA" id="ARBA00022692"/>
    </source>
</evidence>
<feature type="transmembrane region" description="Helical" evidence="8">
    <location>
        <begin position="157"/>
        <end position="178"/>
    </location>
</feature>
<keyword evidence="4" id="KW-1003">Cell membrane</keyword>
<evidence type="ECO:0000256" key="8">
    <source>
        <dbReference type="SAM" id="Phobius"/>
    </source>
</evidence>
<comment type="caution">
    <text evidence="9">The sequence shown here is derived from an EMBL/GenBank/DDBJ whole genome shotgun (WGS) entry which is preliminary data.</text>
</comment>
<feature type="transmembrane region" description="Helical" evidence="8">
    <location>
        <begin position="44"/>
        <end position="63"/>
    </location>
</feature>
<dbReference type="InterPro" id="IPR037294">
    <property type="entry name" value="ABC_BtuC-like"/>
</dbReference>
<feature type="transmembrane region" description="Helical" evidence="8">
    <location>
        <begin position="199"/>
        <end position="221"/>
    </location>
</feature>
<dbReference type="PANTHER" id="PTHR30472:SF1">
    <property type="entry name" value="FE(3+) DICITRATE TRANSPORT SYSTEM PERMEASE PROTEIN FECC-RELATED"/>
    <property type="match status" value="1"/>
</dbReference>
<accession>A0ABW2QTR3</accession>
<comment type="subcellular location">
    <subcellularLocation>
        <location evidence="1">Cell membrane</location>
        <topology evidence="1">Multi-pass membrane protein</topology>
    </subcellularLocation>
</comment>
<dbReference type="Proteomes" id="UP001596473">
    <property type="component" value="Unassembled WGS sequence"/>
</dbReference>
<feature type="transmembrane region" description="Helical" evidence="8">
    <location>
        <begin position="314"/>
        <end position="332"/>
    </location>
</feature>
<evidence type="ECO:0000313" key="9">
    <source>
        <dbReference type="EMBL" id="MFC7419023.1"/>
    </source>
</evidence>
<evidence type="ECO:0000256" key="4">
    <source>
        <dbReference type="ARBA" id="ARBA00022475"/>
    </source>
</evidence>
<evidence type="ECO:0000256" key="1">
    <source>
        <dbReference type="ARBA" id="ARBA00004651"/>
    </source>
</evidence>
<dbReference type="EMBL" id="JBHTBQ010000006">
    <property type="protein sequence ID" value="MFC7419023.1"/>
    <property type="molecule type" value="Genomic_DNA"/>
</dbReference>
<evidence type="ECO:0000256" key="3">
    <source>
        <dbReference type="ARBA" id="ARBA00022448"/>
    </source>
</evidence>
<keyword evidence="3" id="KW-0813">Transport</keyword>
<feature type="transmembrane region" description="Helical" evidence="8">
    <location>
        <begin position="70"/>
        <end position="87"/>
    </location>
</feature>
<keyword evidence="5 8" id="KW-0812">Transmembrane</keyword>
<protein>
    <submittedName>
        <fullName evidence="9">Fe(3+)-siderophore ABC transporter permease</fullName>
    </submittedName>
</protein>
<keyword evidence="7 8" id="KW-0472">Membrane</keyword>
<dbReference type="Gene3D" id="1.10.3470.10">
    <property type="entry name" value="ABC transporter involved in vitamin B12 uptake, BtuC"/>
    <property type="match status" value="1"/>
</dbReference>